<name>A0AAV4LSG1_BABCB</name>
<proteinExistence type="predicted"/>
<feature type="domain" description="B30.2/SPRY" evidence="2">
    <location>
        <begin position="1"/>
        <end position="165"/>
    </location>
</feature>
<sequence length="483" mass="54346">MNVRTHQHYVSVCKDKLTVEFFGKGRFCDPGSVQAESAAAKDCVLYYFEAEILNSEKQSKIVVGFSGANYHLNRYPGVDGRSVGYRSENGHCSNGSGKWEPYGAPYGKGDVVGCGINYLEQCYFFTKNGKYQGEFGKLHHCDNFPTVGLSHFADSVKCNFIGPFKFDAAREYRRIMGKERIEISSMKSDHVSLDDIVESYFLSRGYKNALRAFQRERRLFSKKREGAETSTSSSAQPPGPAQGTEPQETGSRAETPGANKRYLEQLRITDAAVGRLESTVDRRHMMSRLVTSGETMEALNMLHAVRPDVDRSSYAYCRVVTQRFLDLALQGQVVEAVSWLRSTFDFSTTNKPQFKRLLEVRFKVRVRLIAAQEAMEVLCYKEVRTPALSDCYGARRRRLVAHDINDLANGRCRQSALTPLRRRGRTQKQLEGVGAVSDFGPPDSPLEKREHWAEVHAVAHLPYAVGGRVTRPFCVIGRRPCTP</sequence>
<dbReference type="PANTHER" id="PTHR12864">
    <property type="entry name" value="RAN BINDING PROTEIN 9-RELATED"/>
    <property type="match status" value="1"/>
</dbReference>
<dbReference type="PROSITE" id="PS50188">
    <property type="entry name" value="B302_SPRY"/>
    <property type="match status" value="1"/>
</dbReference>
<dbReference type="InterPro" id="IPR050618">
    <property type="entry name" value="Ubq-SigPath_Reg"/>
</dbReference>
<dbReference type="InterPro" id="IPR003877">
    <property type="entry name" value="SPRY_dom"/>
</dbReference>
<organism evidence="3 4">
    <name type="scientific">Babesia caballi</name>
    <dbReference type="NCBI Taxonomy" id="5871"/>
    <lineage>
        <taxon>Eukaryota</taxon>
        <taxon>Sar</taxon>
        <taxon>Alveolata</taxon>
        <taxon>Apicomplexa</taxon>
        <taxon>Aconoidasida</taxon>
        <taxon>Piroplasmida</taxon>
        <taxon>Babesiidae</taxon>
        <taxon>Babesia</taxon>
    </lineage>
</organism>
<dbReference type="PROSITE" id="PS50896">
    <property type="entry name" value="LISH"/>
    <property type="match status" value="1"/>
</dbReference>
<dbReference type="RefSeq" id="XP_067714833.1">
    <property type="nucleotide sequence ID" value="XM_067858732.1"/>
</dbReference>
<dbReference type="EMBL" id="BPLF01000002">
    <property type="protein sequence ID" value="GIX62764.1"/>
    <property type="molecule type" value="Genomic_DNA"/>
</dbReference>
<dbReference type="InterPro" id="IPR006594">
    <property type="entry name" value="LisH"/>
</dbReference>
<dbReference type="AlphaFoldDB" id="A0AAV4LSG1"/>
<comment type="caution">
    <text evidence="3">The sequence shown here is derived from an EMBL/GenBank/DDBJ whole genome shotgun (WGS) entry which is preliminary data.</text>
</comment>
<evidence type="ECO:0000313" key="3">
    <source>
        <dbReference type="EMBL" id="GIX62764.1"/>
    </source>
</evidence>
<dbReference type="InterPro" id="IPR043136">
    <property type="entry name" value="B30.2/SPRY_sf"/>
</dbReference>
<dbReference type="SUPFAM" id="SSF49899">
    <property type="entry name" value="Concanavalin A-like lectins/glucanases"/>
    <property type="match status" value="1"/>
</dbReference>
<protein>
    <submittedName>
        <fullName evidence="3">SPRY domain-containing protein</fullName>
    </submittedName>
</protein>
<dbReference type="Pfam" id="PF00622">
    <property type="entry name" value="SPRY"/>
    <property type="match status" value="1"/>
</dbReference>
<gene>
    <name evidence="3" type="ORF">BcabD6B2_21990</name>
</gene>
<dbReference type="CDD" id="cd12885">
    <property type="entry name" value="SPRY_RanBP_like"/>
    <property type="match status" value="1"/>
</dbReference>
<reference evidence="3 4" key="1">
    <citation type="submission" date="2021-06" db="EMBL/GenBank/DDBJ databases">
        <title>Genome sequence of Babesia caballi.</title>
        <authorList>
            <person name="Yamagishi J."/>
            <person name="Kidaka T."/>
            <person name="Ochi A."/>
        </authorList>
    </citation>
    <scope>NUCLEOTIDE SEQUENCE [LARGE SCALE GENOMIC DNA]</scope>
    <source>
        <strain evidence="3">USDA-D6B2</strain>
    </source>
</reference>
<dbReference type="GeneID" id="94194245"/>
<dbReference type="InterPro" id="IPR044736">
    <property type="entry name" value="Gid1/RanBPM/SPLA_SPRY"/>
</dbReference>
<dbReference type="Gene3D" id="2.60.120.920">
    <property type="match status" value="1"/>
</dbReference>
<dbReference type="InterPro" id="IPR013320">
    <property type="entry name" value="ConA-like_dom_sf"/>
</dbReference>
<keyword evidence="4" id="KW-1185">Reference proteome</keyword>
<evidence type="ECO:0000259" key="2">
    <source>
        <dbReference type="PROSITE" id="PS50188"/>
    </source>
</evidence>
<evidence type="ECO:0000256" key="1">
    <source>
        <dbReference type="SAM" id="MobiDB-lite"/>
    </source>
</evidence>
<dbReference type="SMART" id="SM00449">
    <property type="entry name" value="SPRY"/>
    <property type="match status" value="1"/>
</dbReference>
<dbReference type="Proteomes" id="UP001497744">
    <property type="component" value="Unassembled WGS sequence"/>
</dbReference>
<evidence type="ECO:0000313" key="4">
    <source>
        <dbReference type="Proteomes" id="UP001497744"/>
    </source>
</evidence>
<feature type="region of interest" description="Disordered" evidence="1">
    <location>
        <begin position="223"/>
        <end position="260"/>
    </location>
</feature>
<dbReference type="InterPro" id="IPR001870">
    <property type="entry name" value="B30.2/SPRY"/>
</dbReference>
<accession>A0AAV4LSG1</accession>